<feature type="compositionally biased region" description="Polar residues" evidence="1">
    <location>
        <begin position="11"/>
        <end position="22"/>
    </location>
</feature>
<evidence type="ECO:0000313" key="3">
    <source>
        <dbReference type="Proteomes" id="UP000005239"/>
    </source>
</evidence>
<feature type="region of interest" description="Disordered" evidence="1">
    <location>
        <begin position="1"/>
        <end position="22"/>
    </location>
</feature>
<protein>
    <submittedName>
        <fullName evidence="2">Uncharacterized protein</fullName>
    </submittedName>
</protein>
<reference evidence="3" key="1">
    <citation type="journal article" date="2008" name="Nat. Genet.">
        <title>The Pristionchus pacificus genome provides a unique perspective on nematode lifestyle and parasitism.</title>
        <authorList>
            <person name="Dieterich C."/>
            <person name="Clifton S.W."/>
            <person name="Schuster L.N."/>
            <person name="Chinwalla A."/>
            <person name="Delehaunty K."/>
            <person name="Dinkelacker I."/>
            <person name="Fulton L."/>
            <person name="Fulton R."/>
            <person name="Godfrey J."/>
            <person name="Minx P."/>
            <person name="Mitreva M."/>
            <person name="Roeseler W."/>
            <person name="Tian H."/>
            <person name="Witte H."/>
            <person name="Yang S.P."/>
            <person name="Wilson R.K."/>
            <person name="Sommer R.J."/>
        </authorList>
    </citation>
    <scope>NUCLEOTIDE SEQUENCE [LARGE SCALE GENOMIC DNA]</scope>
    <source>
        <strain evidence="3">PS312</strain>
    </source>
</reference>
<evidence type="ECO:0000313" key="2">
    <source>
        <dbReference type="EnsemblMetazoa" id="PPA42933.1"/>
    </source>
</evidence>
<keyword evidence="3" id="KW-1185">Reference proteome</keyword>
<proteinExistence type="predicted"/>
<organism evidence="2 3">
    <name type="scientific">Pristionchus pacificus</name>
    <name type="common">Parasitic nematode worm</name>
    <dbReference type="NCBI Taxonomy" id="54126"/>
    <lineage>
        <taxon>Eukaryota</taxon>
        <taxon>Metazoa</taxon>
        <taxon>Ecdysozoa</taxon>
        <taxon>Nematoda</taxon>
        <taxon>Chromadorea</taxon>
        <taxon>Rhabditida</taxon>
        <taxon>Rhabditina</taxon>
        <taxon>Diplogasteromorpha</taxon>
        <taxon>Diplogasteroidea</taxon>
        <taxon>Neodiplogasteridae</taxon>
        <taxon>Pristionchus</taxon>
    </lineage>
</organism>
<reference evidence="2" key="2">
    <citation type="submission" date="2022-06" db="UniProtKB">
        <authorList>
            <consortium name="EnsemblMetazoa"/>
        </authorList>
    </citation>
    <scope>IDENTIFICATION</scope>
    <source>
        <strain evidence="2">PS312</strain>
    </source>
</reference>
<dbReference type="AlphaFoldDB" id="A0A2A6CUJ6"/>
<accession>A0A2A6CUJ6</accession>
<gene>
    <name evidence="2" type="primary">WBGene00281302</name>
</gene>
<dbReference type="EnsemblMetazoa" id="PPA42933.1">
    <property type="protein sequence ID" value="PPA42933.1"/>
    <property type="gene ID" value="WBGene00281302"/>
</dbReference>
<name>A0A2A6CUJ6_PRIPA</name>
<dbReference type="Proteomes" id="UP000005239">
    <property type="component" value="Unassembled WGS sequence"/>
</dbReference>
<sequence>MRTTDSEPFAINNSEEPQNQVEEVSNTAYVGVGKATPDCDRVLTTIQQPILVTYRLHQNHIVATAPPSSSVVNQAHSALTLSNIRSLAAALNLPSPSPNCLAMQLVEYDRMMRRRAAAEALLNSLKLNNKDQNPSSE</sequence>
<accession>A0A8R1UX93</accession>
<evidence type="ECO:0000256" key="1">
    <source>
        <dbReference type="SAM" id="MobiDB-lite"/>
    </source>
</evidence>